<gene>
    <name evidence="12" type="ORF">URODEC1_LOCUS11682</name>
</gene>
<comment type="function">
    <text evidence="7">2-oxoglutarate-dependent dioxygenase essential for auxin catabolism and maintenance of auxin homeostasis in reproductive organs. Catalyzes the irreversible oxidation of indole-3-acetic acid (IAA) to the biologically inactive 2-oxoindole-3-acetic acid (OxIAA).</text>
</comment>
<dbReference type="Pfam" id="PF14226">
    <property type="entry name" value="DIOX_N"/>
    <property type="match status" value="1"/>
</dbReference>
<comment type="similarity">
    <text evidence="2 10">Belongs to the iron/ascorbate-dependent oxidoreductase family.</text>
</comment>
<feature type="domain" description="Fe2OG dioxygenase" evidence="11">
    <location>
        <begin position="160"/>
        <end position="260"/>
    </location>
</feature>
<evidence type="ECO:0000256" key="5">
    <source>
        <dbReference type="ARBA" id="ARBA00023002"/>
    </source>
</evidence>
<evidence type="ECO:0000256" key="8">
    <source>
        <dbReference type="ARBA" id="ARBA00074102"/>
    </source>
</evidence>
<proteinExistence type="inferred from homology"/>
<dbReference type="InterPro" id="IPR044861">
    <property type="entry name" value="IPNS-like_FE2OG_OXY"/>
</dbReference>
<evidence type="ECO:0000259" key="11">
    <source>
        <dbReference type="PROSITE" id="PS51471"/>
    </source>
</evidence>
<dbReference type="InterPro" id="IPR027443">
    <property type="entry name" value="IPNS-like_sf"/>
</dbReference>
<evidence type="ECO:0000256" key="3">
    <source>
        <dbReference type="ARBA" id="ARBA00022723"/>
    </source>
</evidence>
<accession>A0ABC8W9L1</accession>
<evidence type="ECO:0000256" key="2">
    <source>
        <dbReference type="ARBA" id="ARBA00008056"/>
    </source>
</evidence>
<dbReference type="EMBL" id="OZ075122">
    <property type="protein sequence ID" value="CAL4905484.1"/>
    <property type="molecule type" value="Genomic_DNA"/>
</dbReference>
<dbReference type="GO" id="GO:0051213">
    <property type="term" value="F:dioxygenase activity"/>
    <property type="evidence" value="ECO:0007669"/>
    <property type="project" value="UniProtKB-KW"/>
</dbReference>
<dbReference type="Gene3D" id="2.60.120.330">
    <property type="entry name" value="B-lactam Antibiotic, Isopenicillin N Synthase, Chain"/>
    <property type="match status" value="1"/>
</dbReference>
<name>A0ABC8W9L1_9POAL</name>
<sequence length="318" mass="34291">MEILATVDLDGVEPGTPGWEAARAAVTASMAAHGFVVVAAHGALGPDLLAALFGRAMPELFALPLDVKRRTVSAKGPFRGYVGQRPGMAFESLAVREPANPDSAREFAAVLWPDGGNPEFCETIVSFAKNMKKLEETVETLLLEGLGVRGETVGAHLGMLEHGVRLSHYGAPLDRETSMSMQAHCDDGMVNGIVQHEVEGLEVHVGDGRWAPVPAEPGSVTFVAGEQLRVVTNGRVPACLHRVRTPSHRERFSALFGPEQKEGVEVRALGDLVDAEHPLQFNPLRHEEYSKWRYSDQGIKFEDPLKAYCGVGKDGAVA</sequence>
<evidence type="ECO:0000256" key="6">
    <source>
        <dbReference type="ARBA" id="ARBA00023004"/>
    </source>
</evidence>
<keyword evidence="5 10" id="KW-0560">Oxidoreductase</keyword>
<organism evidence="12 13">
    <name type="scientific">Urochloa decumbens</name>
    <dbReference type="NCBI Taxonomy" id="240449"/>
    <lineage>
        <taxon>Eukaryota</taxon>
        <taxon>Viridiplantae</taxon>
        <taxon>Streptophyta</taxon>
        <taxon>Embryophyta</taxon>
        <taxon>Tracheophyta</taxon>
        <taxon>Spermatophyta</taxon>
        <taxon>Magnoliopsida</taxon>
        <taxon>Liliopsida</taxon>
        <taxon>Poales</taxon>
        <taxon>Poaceae</taxon>
        <taxon>PACMAD clade</taxon>
        <taxon>Panicoideae</taxon>
        <taxon>Panicodae</taxon>
        <taxon>Paniceae</taxon>
        <taxon>Melinidinae</taxon>
        <taxon>Urochloa</taxon>
    </lineage>
</organism>
<keyword evidence="4" id="KW-0223">Dioxygenase</keyword>
<evidence type="ECO:0000256" key="1">
    <source>
        <dbReference type="ARBA" id="ARBA00001961"/>
    </source>
</evidence>
<protein>
    <recommendedName>
        <fullName evidence="8">2-oxoglutarate-dependent dioxygenase DAO</fullName>
    </recommendedName>
    <alternativeName>
        <fullName evidence="9">Protein DIOXYGENASE FOR AUXIN OXIDATION</fullName>
    </alternativeName>
</protein>
<keyword evidence="6 10" id="KW-0408">Iron</keyword>
<dbReference type="SUPFAM" id="SSF51197">
    <property type="entry name" value="Clavaminate synthase-like"/>
    <property type="match status" value="1"/>
</dbReference>
<dbReference type="PROSITE" id="PS51471">
    <property type="entry name" value="FE2OG_OXY"/>
    <property type="match status" value="1"/>
</dbReference>
<keyword evidence="3 10" id="KW-0479">Metal-binding</keyword>
<dbReference type="PANTHER" id="PTHR47990">
    <property type="entry name" value="2-OXOGLUTARATE (2OG) AND FE(II)-DEPENDENT OXYGENASE SUPERFAMILY PROTEIN-RELATED"/>
    <property type="match status" value="1"/>
</dbReference>
<keyword evidence="13" id="KW-1185">Reference proteome</keyword>
<evidence type="ECO:0000256" key="7">
    <source>
        <dbReference type="ARBA" id="ARBA00054658"/>
    </source>
</evidence>
<evidence type="ECO:0000256" key="9">
    <source>
        <dbReference type="ARBA" id="ARBA00076740"/>
    </source>
</evidence>
<dbReference type="Pfam" id="PF03171">
    <property type="entry name" value="2OG-FeII_Oxy"/>
    <property type="match status" value="1"/>
</dbReference>
<comment type="cofactor">
    <cofactor evidence="1">
        <name>L-ascorbate</name>
        <dbReference type="ChEBI" id="CHEBI:38290"/>
    </cofactor>
</comment>
<evidence type="ECO:0000313" key="13">
    <source>
        <dbReference type="Proteomes" id="UP001497457"/>
    </source>
</evidence>
<reference evidence="12" key="1">
    <citation type="submission" date="2024-10" db="EMBL/GenBank/DDBJ databases">
        <authorList>
            <person name="Ryan C."/>
        </authorList>
    </citation>
    <scope>NUCLEOTIDE SEQUENCE [LARGE SCALE GENOMIC DNA]</scope>
</reference>
<dbReference type="AlphaFoldDB" id="A0ABC8W9L1"/>
<evidence type="ECO:0000313" key="12">
    <source>
        <dbReference type="EMBL" id="CAL4905484.1"/>
    </source>
</evidence>
<dbReference type="InterPro" id="IPR026992">
    <property type="entry name" value="DIOX_N"/>
</dbReference>
<evidence type="ECO:0000256" key="10">
    <source>
        <dbReference type="RuleBase" id="RU003682"/>
    </source>
</evidence>
<dbReference type="Proteomes" id="UP001497457">
    <property type="component" value="Chromosome 12b"/>
</dbReference>
<dbReference type="InterPro" id="IPR050231">
    <property type="entry name" value="Iron_ascorbate_oxido_reductase"/>
</dbReference>
<dbReference type="GO" id="GO:0046872">
    <property type="term" value="F:metal ion binding"/>
    <property type="evidence" value="ECO:0007669"/>
    <property type="project" value="UniProtKB-KW"/>
</dbReference>
<dbReference type="InterPro" id="IPR005123">
    <property type="entry name" value="Oxoglu/Fe-dep_dioxygenase_dom"/>
</dbReference>
<dbReference type="FunFam" id="2.60.120.330:FF:000017">
    <property type="entry name" value="2-oxoglutarate-dependent dioxygenase DAO"/>
    <property type="match status" value="1"/>
</dbReference>
<evidence type="ECO:0000256" key="4">
    <source>
        <dbReference type="ARBA" id="ARBA00022964"/>
    </source>
</evidence>